<evidence type="ECO:0000313" key="8">
    <source>
        <dbReference type="EMBL" id="SDM12581.1"/>
    </source>
</evidence>
<dbReference type="SFLD" id="SFLDS00029">
    <property type="entry name" value="Radical_SAM"/>
    <property type="match status" value="1"/>
</dbReference>
<keyword evidence="9" id="KW-1185">Reference proteome</keyword>
<dbReference type="RefSeq" id="WP_245704456.1">
    <property type="nucleotide sequence ID" value="NZ_FNHH01000006.1"/>
</dbReference>
<dbReference type="InterPro" id="IPR026351">
    <property type="entry name" value="rSAM_ArsS-like"/>
</dbReference>
<dbReference type="GO" id="GO:0003824">
    <property type="term" value="F:catalytic activity"/>
    <property type="evidence" value="ECO:0007669"/>
    <property type="project" value="InterPro"/>
</dbReference>
<dbReference type="PANTHER" id="PTHR43728:SF1">
    <property type="entry name" value="FE-S OXIDOREDUCTASE"/>
    <property type="match status" value="1"/>
</dbReference>
<keyword evidence="3" id="KW-0479">Metal-binding</keyword>
<sequence>MIKSLKVLQHPLSDSLNQLALLESERDSSQSSFKSKLEEFGLFPLKTSAMEIFQINMGKMCNQACRHCHVDAGPDRKEIMSRQTMQLCLKVLKNTEDIRTVDLTGGAPELNPDFRWFVEEIKKLGKHIIVRCNLTIILANKRFNDLPDFFKLHHVEVVSSLPGFTQDRTDRQRGDGVFEDSVKALQMLNSVGYGQEGSGLVLNLVYNPAGAFLPPSQMALEKEYKMELSSRYSIVFNQLFTITNMPISRYLDYLLTSGNYERYMDKLILAFNPETVNNLMCRNTLSVGWDGYLYDCDFNQMLDLKVSSAKSQHLSEFDADVLNERKIVIKQHCYGCTAGSGSSCGGSLTDQV</sequence>
<protein>
    <submittedName>
        <fullName evidence="8">Radical SAM/Cys-rich domain-containing protein</fullName>
    </submittedName>
</protein>
<dbReference type="GO" id="GO:0051536">
    <property type="term" value="F:iron-sulfur cluster binding"/>
    <property type="evidence" value="ECO:0007669"/>
    <property type="project" value="UniProtKB-KW"/>
</dbReference>
<dbReference type="SFLD" id="SFLDG01067">
    <property type="entry name" value="SPASM/twitch_domain_containing"/>
    <property type="match status" value="1"/>
</dbReference>
<keyword evidence="2" id="KW-0949">S-adenosyl-L-methionine</keyword>
<dbReference type="CDD" id="cd01335">
    <property type="entry name" value="Radical_SAM"/>
    <property type="match status" value="1"/>
</dbReference>
<proteinExistence type="predicted"/>
<evidence type="ECO:0000259" key="7">
    <source>
        <dbReference type="Pfam" id="PF12345"/>
    </source>
</evidence>
<dbReference type="InterPro" id="IPR024521">
    <property type="entry name" value="ArsS-like_C"/>
</dbReference>
<keyword evidence="4" id="KW-0408">Iron</keyword>
<dbReference type="Pfam" id="PF12345">
    <property type="entry name" value="DUF3641"/>
    <property type="match status" value="1"/>
</dbReference>
<dbReference type="InterPro" id="IPR058240">
    <property type="entry name" value="rSAM_sf"/>
</dbReference>
<reference evidence="9" key="1">
    <citation type="submission" date="2016-10" db="EMBL/GenBank/DDBJ databases">
        <authorList>
            <person name="Varghese N."/>
            <person name="Submissions S."/>
        </authorList>
    </citation>
    <scope>NUCLEOTIDE SEQUENCE [LARGE SCALE GENOMIC DNA]</scope>
    <source>
        <strain evidence="9">DSM 24536</strain>
    </source>
</reference>
<feature type="domain" description="Arsenosugar biosynthesis radical SAM protein ArsS-like C-terminal" evidence="7">
    <location>
        <begin position="213"/>
        <end position="347"/>
    </location>
</feature>
<evidence type="ECO:0000256" key="1">
    <source>
        <dbReference type="ARBA" id="ARBA00001966"/>
    </source>
</evidence>
<dbReference type="NCBIfam" id="TIGR04167">
    <property type="entry name" value="rSAM_SeCys"/>
    <property type="match status" value="1"/>
</dbReference>
<dbReference type="Pfam" id="PF04055">
    <property type="entry name" value="Radical_SAM"/>
    <property type="match status" value="1"/>
</dbReference>
<evidence type="ECO:0000256" key="3">
    <source>
        <dbReference type="ARBA" id="ARBA00022723"/>
    </source>
</evidence>
<dbReference type="STRING" id="990371.SAMN05421813_106129"/>
<evidence type="ECO:0000256" key="5">
    <source>
        <dbReference type="ARBA" id="ARBA00023014"/>
    </source>
</evidence>
<evidence type="ECO:0000313" key="9">
    <source>
        <dbReference type="Proteomes" id="UP000199226"/>
    </source>
</evidence>
<dbReference type="Gene3D" id="3.20.20.70">
    <property type="entry name" value="Aldolase class I"/>
    <property type="match status" value="1"/>
</dbReference>
<evidence type="ECO:0000256" key="4">
    <source>
        <dbReference type="ARBA" id="ARBA00023004"/>
    </source>
</evidence>
<dbReference type="InterPro" id="IPR013785">
    <property type="entry name" value="Aldolase_TIM"/>
</dbReference>
<dbReference type="SUPFAM" id="SSF102114">
    <property type="entry name" value="Radical SAM enzymes"/>
    <property type="match status" value="1"/>
</dbReference>
<keyword evidence="5" id="KW-0411">Iron-sulfur</keyword>
<dbReference type="EMBL" id="FNHH01000006">
    <property type="protein sequence ID" value="SDM12581.1"/>
    <property type="molecule type" value="Genomic_DNA"/>
</dbReference>
<dbReference type="PANTHER" id="PTHR43728">
    <property type="entry name" value="SLR0304 PROTEIN"/>
    <property type="match status" value="1"/>
</dbReference>
<organism evidence="8 9">
    <name type="scientific">Daejeonella rubra</name>
    <dbReference type="NCBI Taxonomy" id="990371"/>
    <lineage>
        <taxon>Bacteria</taxon>
        <taxon>Pseudomonadati</taxon>
        <taxon>Bacteroidota</taxon>
        <taxon>Sphingobacteriia</taxon>
        <taxon>Sphingobacteriales</taxon>
        <taxon>Sphingobacteriaceae</taxon>
        <taxon>Daejeonella</taxon>
    </lineage>
</organism>
<name>A0A1G9QP18_9SPHI</name>
<dbReference type="Proteomes" id="UP000199226">
    <property type="component" value="Unassembled WGS sequence"/>
</dbReference>
<dbReference type="InterPro" id="IPR007197">
    <property type="entry name" value="rSAM"/>
</dbReference>
<dbReference type="GO" id="GO:0046872">
    <property type="term" value="F:metal ion binding"/>
    <property type="evidence" value="ECO:0007669"/>
    <property type="project" value="UniProtKB-KW"/>
</dbReference>
<evidence type="ECO:0000259" key="6">
    <source>
        <dbReference type="Pfam" id="PF04055"/>
    </source>
</evidence>
<gene>
    <name evidence="8" type="ORF">SAMN05421813_106129</name>
</gene>
<feature type="domain" description="Radical SAM core" evidence="6">
    <location>
        <begin position="55"/>
        <end position="194"/>
    </location>
</feature>
<evidence type="ECO:0000256" key="2">
    <source>
        <dbReference type="ARBA" id="ARBA00022691"/>
    </source>
</evidence>
<accession>A0A1G9QP18</accession>
<dbReference type="AlphaFoldDB" id="A0A1G9QP18"/>
<comment type="cofactor">
    <cofactor evidence="1">
        <name>[4Fe-4S] cluster</name>
        <dbReference type="ChEBI" id="CHEBI:49883"/>
    </cofactor>
</comment>